<dbReference type="PANTHER" id="PTHR44169">
    <property type="entry name" value="NADPH-DEPENDENT 1-ACYLDIHYDROXYACETONE PHOSPHATE REDUCTASE"/>
    <property type="match status" value="1"/>
</dbReference>
<evidence type="ECO:0000256" key="2">
    <source>
        <dbReference type="ARBA" id="ARBA00023002"/>
    </source>
</evidence>
<dbReference type="EMBL" id="PVZF01000015">
    <property type="protein sequence ID" value="PRY10828.1"/>
    <property type="molecule type" value="Genomic_DNA"/>
</dbReference>
<evidence type="ECO:0000313" key="4">
    <source>
        <dbReference type="EMBL" id="PRY10828.1"/>
    </source>
</evidence>
<dbReference type="NCBIfam" id="NF006119">
    <property type="entry name" value="PRK08264.1-5"/>
    <property type="match status" value="1"/>
</dbReference>
<keyword evidence="5" id="KW-1185">Reference proteome</keyword>
<dbReference type="OrthoDB" id="3212478at2"/>
<gene>
    <name evidence="4" type="ORF">CLV37_11592</name>
</gene>
<comment type="similarity">
    <text evidence="1 3">Belongs to the short-chain dehydrogenases/reductases (SDR) family.</text>
</comment>
<dbReference type="RefSeq" id="WP_106215048.1">
    <property type="nucleotide sequence ID" value="NZ_PVZF01000015.1"/>
</dbReference>
<reference evidence="4 5" key="1">
    <citation type="submission" date="2018-03" db="EMBL/GenBank/DDBJ databases">
        <title>Genomic Encyclopedia of Archaeal and Bacterial Type Strains, Phase II (KMG-II): from individual species to whole genera.</title>
        <authorList>
            <person name="Goeker M."/>
        </authorList>
    </citation>
    <scope>NUCLEOTIDE SEQUENCE [LARGE SCALE GENOMIC DNA]</scope>
    <source>
        <strain evidence="4 5">DSM 19711</strain>
    </source>
</reference>
<evidence type="ECO:0000313" key="5">
    <source>
        <dbReference type="Proteomes" id="UP000238083"/>
    </source>
</evidence>
<organism evidence="4 5">
    <name type="scientific">Kineococcus rhizosphaerae</name>
    <dbReference type="NCBI Taxonomy" id="559628"/>
    <lineage>
        <taxon>Bacteria</taxon>
        <taxon>Bacillati</taxon>
        <taxon>Actinomycetota</taxon>
        <taxon>Actinomycetes</taxon>
        <taxon>Kineosporiales</taxon>
        <taxon>Kineosporiaceae</taxon>
        <taxon>Kineococcus</taxon>
    </lineage>
</organism>
<comment type="caution">
    <text evidence="4">The sequence shown here is derived from an EMBL/GenBank/DDBJ whole genome shotgun (WGS) entry which is preliminary data.</text>
</comment>
<dbReference type="PANTHER" id="PTHR44169:SF6">
    <property type="entry name" value="NADPH-DEPENDENT 1-ACYLDIHYDROXYACETONE PHOSPHATE REDUCTASE"/>
    <property type="match status" value="1"/>
</dbReference>
<dbReference type="SUPFAM" id="SSF51735">
    <property type="entry name" value="NAD(P)-binding Rossmann-fold domains"/>
    <property type="match status" value="1"/>
</dbReference>
<keyword evidence="2" id="KW-0560">Oxidoreductase</keyword>
<dbReference type="InterPro" id="IPR036291">
    <property type="entry name" value="NAD(P)-bd_dom_sf"/>
</dbReference>
<dbReference type="Proteomes" id="UP000238083">
    <property type="component" value="Unassembled WGS sequence"/>
</dbReference>
<accession>A0A2T0QXR3</accession>
<dbReference type="GO" id="GO:0016491">
    <property type="term" value="F:oxidoreductase activity"/>
    <property type="evidence" value="ECO:0007669"/>
    <property type="project" value="UniProtKB-KW"/>
</dbReference>
<proteinExistence type="inferred from homology"/>
<evidence type="ECO:0000256" key="1">
    <source>
        <dbReference type="ARBA" id="ARBA00006484"/>
    </source>
</evidence>
<name>A0A2T0QXR3_9ACTN</name>
<dbReference type="InterPro" id="IPR002347">
    <property type="entry name" value="SDR_fam"/>
</dbReference>
<dbReference type="AlphaFoldDB" id="A0A2T0QXR3"/>
<dbReference type="Pfam" id="PF00106">
    <property type="entry name" value="adh_short"/>
    <property type="match status" value="1"/>
</dbReference>
<dbReference type="PRINTS" id="PR00081">
    <property type="entry name" value="GDHRDH"/>
</dbReference>
<dbReference type="Gene3D" id="3.40.50.720">
    <property type="entry name" value="NAD(P)-binding Rossmann-like Domain"/>
    <property type="match status" value="1"/>
</dbReference>
<protein>
    <submittedName>
        <fullName evidence="4">Short-subunit dehydrogenase</fullName>
    </submittedName>
</protein>
<evidence type="ECO:0000256" key="3">
    <source>
        <dbReference type="RuleBase" id="RU000363"/>
    </source>
</evidence>
<sequence>MKLTGTTALVTGGLRGLGAAFTAELLARGATRVYATARAGGEHDDPRVEVVRLDVNDAAAVAGLAARAGDVDVVVNNAGVSTGADLLTGPLDDVRAEFETNVFGLLQVARAFAPVLAANGGGALVDVHSVLSWATSGTGYQASKAAAWGVTNGLRALLAPQGTLVTGVHLGYTATDMTAGLDVPKNDPRDVVRAALDGVERDEHEVLADEVSRQVKTLLAGDPAGLVLPR</sequence>
<dbReference type="PRINTS" id="PR00080">
    <property type="entry name" value="SDRFAMILY"/>
</dbReference>